<accession>A0A936K6F3</accession>
<evidence type="ECO:0000313" key="1">
    <source>
        <dbReference type="EMBL" id="MBK8573693.1"/>
    </source>
</evidence>
<gene>
    <name evidence="1" type="ORF">IPN91_13945</name>
</gene>
<dbReference type="AlphaFoldDB" id="A0A936K6F3"/>
<evidence type="ECO:0000313" key="2">
    <source>
        <dbReference type="Proteomes" id="UP000709959"/>
    </source>
</evidence>
<protein>
    <submittedName>
        <fullName evidence="1">Uncharacterized protein</fullName>
    </submittedName>
</protein>
<name>A0A936K6F3_9BACT</name>
<dbReference type="EMBL" id="JADKCH010000027">
    <property type="protein sequence ID" value="MBK8573693.1"/>
    <property type="molecule type" value="Genomic_DNA"/>
</dbReference>
<reference evidence="1 2" key="1">
    <citation type="submission" date="2020-10" db="EMBL/GenBank/DDBJ databases">
        <title>Connecting structure to function with the recovery of over 1000 high-quality activated sludge metagenome-assembled genomes encoding full-length rRNA genes using long-read sequencing.</title>
        <authorList>
            <person name="Singleton C.M."/>
            <person name="Petriglieri F."/>
            <person name="Kristensen J.M."/>
            <person name="Kirkegaard R.H."/>
            <person name="Michaelsen T.Y."/>
            <person name="Andersen M.H."/>
            <person name="Karst S.M."/>
            <person name="Dueholm M.S."/>
            <person name="Nielsen P.H."/>
            <person name="Albertsen M."/>
        </authorList>
    </citation>
    <scope>NUCLEOTIDE SEQUENCE [LARGE SCALE GENOMIC DNA]</scope>
    <source>
        <strain evidence="1">OdNE_18-Q3-R46-58_MAXAC.008</strain>
    </source>
</reference>
<dbReference type="Proteomes" id="UP000709959">
    <property type="component" value="Unassembled WGS sequence"/>
</dbReference>
<organism evidence="1 2">
    <name type="scientific">Candidatus Geothrix odensensis</name>
    <dbReference type="NCBI Taxonomy" id="2954440"/>
    <lineage>
        <taxon>Bacteria</taxon>
        <taxon>Pseudomonadati</taxon>
        <taxon>Acidobacteriota</taxon>
        <taxon>Holophagae</taxon>
        <taxon>Holophagales</taxon>
        <taxon>Holophagaceae</taxon>
        <taxon>Geothrix</taxon>
    </lineage>
</organism>
<proteinExistence type="predicted"/>
<sequence length="71" mass="7522">MFLLANLVFGAIPSRQDLKIAARSPIGWLLLAGAVAWGWRRLTRPAPQPPATASDSCPWGPGAKALDLLAT</sequence>
<comment type="caution">
    <text evidence="1">The sequence shown here is derived from an EMBL/GenBank/DDBJ whole genome shotgun (WGS) entry which is preliminary data.</text>
</comment>